<feature type="compositionally biased region" description="Polar residues" evidence="2">
    <location>
        <begin position="96"/>
        <end position="114"/>
    </location>
</feature>
<feature type="domain" description="CCHC-type" evidence="3">
    <location>
        <begin position="25"/>
        <end position="40"/>
    </location>
</feature>
<keyword evidence="1" id="KW-0479">Metal-binding</keyword>
<organism evidence="4 5">
    <name type="scientific">Aspergillus pseudoustus</name>
    <dbReference type="NCBI Taxonomy" id="1810923"/>
    <lineage>
        <taxon>Eukaryota</taxon>
        <taxon>Fungi</taxon>
        <taxon>Dikarya</taxon>
        <taxon>Ascomycota</taxon>
        <taxon>Pezizomycotina</taxon>
        <taxon>Eurotiomycetes</taxon>
        <taxon>Eurotiomycetidae</taxon>
        <taxon>Eurotiales</taxon>
        <taxon>Aspergillaceae</taxon>
        <taxon>Aspergillus</taxon>
        <taxon>Aspergillus subgen. Nidulantes</taxon>
    </lineage>
</organism>
<evidence type="ECO:0000313" key="5">
    <source>
        <dbReference type="Proteomes" id="UP001610446"/>
    </source>
</evidence>
<accession>A0ABR4JA32</accession>
<dbReference type="EMBL" id="JBFXLU010000171">
    <property type="protein sequence ID" value="KAL2836825.1"/>
    <property type="molecule type" value="Genomic_DNA"/>
</dbReference>
<feature type="region of interest" description="Disordered" evidence="2">
    <location>
        <begin position="92"/>
        <end position="114"/>
    </location>
</feature>
<dbReference type="InterPro" id="IPR001878">
    <property type="entry name" value="Znf_CCHC"/>
</dbReference>
<dbReference type="PROSITE" id="PS50158">
    <property type="entry name" value="ZF_CCHC"/>
    <property type="match status" value="1"/>
</dbReference>
<evidence type="ECO:0000256" key="1">
    <source>
        <dbReference type="PROSITE-ProRule" id="PRU00047"/>
    </source>
</evidence>
<evidence type="ECO:0000259" key="3">
    <source>
        <dbReference type="PROSITE" id="PS50158"/>
    </source>
</evidence>
<evidence type="ECO:0000313" key="4">
    <source>
        <dbReference type="EMBL" id="KAL2836825.1"/>
    </source>
</evidence>
<dbReference type="Proteomes" id="UP001610446">
    <property type="component" value="Unassembled WGS sequence"/>
</dbReference>
<gene>
    <name evidence="4" type="ORF">BJY01DRAFT_51961</name>
</gene>
<comment type="caution">
    <text evidence="4">The sequence shown here is derived from an EMBL/GenBank/DDBJ whole genome shotgun (WGS) entry which is preliminary data.</text>
</comment>
<protein>
    <recommendedName>
        <fullName evidence="3">CCHC-type domain-containing protein</fullName>
    </recommendedName>
</protein>
<evidence type="ECO:0000256" key="2">
    <source>
        <dbReference type="SAM" id="MobiDB-lite"/>
    </source>
</evidence>
<name>A0ABR4JA32_9EURO</name>
<reference evidence="4 5" key="1">
    <citation type="submission" date="2024-07" db="EMBL/GenBank/DDBJ databases">
        <title>Section-level genome sequencing and comparative genomics of Aspergillus sections Usti and Cavernicolus.</title>
        <authorList>
            <consortium name="Lawrence Berkeley National Laboratory"/>
            <person name="Nybo J.L."/>
            <person name="Vesth T.C."/>
            <person name="Theobald S."/>
            <person name="Frisvad J.C."/>
            <person name="Larsen T.O."/>
            <person name="Kjaerboelling I."/>
            <person name="Rothschild-Mancinelli K."/>
            <person name="Lyhne E.K."/>
            <person name="Kogle M.E."/>
            <person name="Barry K."/>
            <person name="Clum A."/>
            <person name="Na H."/>
            <person name="Ledsgaard L."/>
            <person name="Lin J."/>
            <person name="Lipzen A."/>
            <person name="Kuo A."/>
            <person name="Riley R."/>
            <person name="Mondo S."/>
            <person name="Labutti K."/>
            <person name="Haridas S."/>
            <person name="Pangalinan J."/>
            <person name="Salamov A.A."/>
            <person name="Simmons B.A."/>
            <person name="Magnuson J.K."/>
            <person name="Chen J."/>
            <person name="Drula E."/>
            <person name="Henrissat B."/>
            <person name="Wiebenga A."/>
            <person name="Lubbers R.J."/>
            <person name="Gomes A.C."/>
            <person name="Makela M.R."/>
            <person name="Stajich J."/>
            <person name="Grigoriev I.V."/>
            <person name="Mortensen U.H."/>
            <person name="De Vries R.P."/>
            <person name="Baker S.E."/>
            <person name="Andersen M.R."/>
        </authorList>
    </citation>
    <scope>NUCLEOTIDE SEQUENCE [LARGE SCALE GENOMIC DNA]</scope>
    <source>
        <strain evidence="4 5">CBS 123904</strain>
    </source>
</reference>
<proteinExistence type="predicted"/>
<sequence>MRRSYTSGQGHVSRECTVAPKEKSCYRCGGVGHISRECPQAGENDRPAGGQDRLATPAVASATWLAIALTVRSATTAAKLATFLATAPQRPRVSGFATTASNPATSRAPAPTTS</sequence>
<dbReference type="Gene3D" id="4.10.60.10">
    <property type="entry name" value="Zinc finger, CCHC-type"/>
    <property type="match status" value="1"/>
</dbReference>
<dbReference type="InterPro" id="IPR036875">
    <property type="entry name" value="Znf_CCHC_sf"/>
</dbReference>
<dbReference type="SUPFAM" id="SSF57756">
    <property type="entry name" value="Retrovirus zinc finger-like domains"/>
    <property type="match status" value="1"/>
</dbReference>
<dbReference type="Pfam" id="PF00098">
    <property type="entry name" value="zf-CCHC"/>
    <property type="match status" value="1"/>
</dbReference>
<keyword evidence="1" id="KW-0862">Zinc</keyword>
<dbReference type="SMART" id="SM00343">
    <property type="entry name" value="ZnF_C2HC"/>
    <property type="match status" value="1"/>
</dbReference>
<keyword evidence="5" id="KW-1185">Reference proteome</keyword>
<keyword evidence="1" id="KW-0863">Zinc-finger</keyword>